<reference evidence="5 6" key="1">
    <citation type="submission" date="2019-06" db="EMBL/GenBank/DDBJ databases">
        <authorList>
            <person name="Meng X."/>
        </authorList>
    </citation>
    <scope>NUCLEOTIDE SEQUENCE [LARGE SCALE GENOMIC DNA]</scope>
    <source>
        <strain evidence="5 6">M625</strain>
    </source>
</reference>
<keyword evidence="1" id="KW-0805">Transcription regulation</keyword>
<evidence type="ECO:0000256" key="3">
    <source>
        <dbReference type="ARBA" id="ARBA00023163"/>
    </source>
</evidence>
<accession>A0A504J431</accession>
<evidence type="ECO:0000259" key="4">
    <source>
        <dbReference type="PROSITE" id="PS01124"/>
    </source>
</evidence>
<dbReference type="OrthoDB" id="2666928at2"/>
<proteinExistence type="predicted"/>
<evidence type="ECO:0000313" key="6">
    <source>
        <dbReference type="Proteomes" id="UP000315540"/>
    </source>
</evidence>
<dbReference type="PANTHER" id="PTHR43280">
    <property type="entry name" value="ARAC-FAMILY TRANSCRIPTIONAL REGULATOR"/>
    <property type="match status" value="1"/>
</dbReference>
<dbReference type="AlphaFoldDB" id="A0A504J431"/>
<dbReference type="Gene3D" id="1.10.10.60">
    <property type="entry name" value="Homeodomain-like"/>
    <property type="match status" value="1"/>
</dbReference>
<keyword evidence="3" id="KW-0804">Transcription</keyword>
<dbReference type="PANTHER" id="PTHR43280:SF32">
    <property type="entry name" value="TRANSCRIPTIONAL REGULATORY PROTEIN"/>
    <property type="match status" value="1"/>
</dbReference>
<feature type="domain" description="HTH araC/xylS-type" evidence="4">
    <location>
        <begin position="189"/>
        <end position="287"/>
    </location>
</feature>
<dbReference type="PROSITE" id="PS01124">
    <property type="entry name" value="HTH_ARAC_FAMILY_2"/>
    <property type="match status" value="1"/>
</dbReference>
<dbReference type="Proteomes" id="UP000315540">
    <property type="component" value="Unassembled WGS sequence"/>
</dbReference>
<dbReference type="SUPFAM" id="SSF46689">
    <property type="entry name" value="Homeodomain-like"/>
    <property type="match status" value="1"/>
</dbReference>
<dbReference type="InterPro" id="IPR009057">
    <property type="entry name" value="Homeodomain-like_sf"/>
</dbReference>
<name>A0A504J431_9FLAO</name>
<keyword evidence="6" id="KW-1185">Reference proteome</keyword>
<comment type="caution">
    <text evidence="5">The sequence shown here is derived from an EMBL/GenBank/DDBJ whole genome shotgun (WGS) entry which is preliminary data.</text>
</comment>
<organism evidence="5 6">
    <name type="scientific">Aquimarina algicola</name>
    <dbReference type="NCBI Taxonomy" id="2589995"/>
    <lineage>
        <taxon>Bacteria</taxon>
        <taxon>Pseudomonadati</taxon>
        <taxon>Bacteroidota</taxon>
        <taxon>Flavobacteriia</taxon>
        <taxon>Flavobacteriales</taxon>
        <taxon>Flavobacteriaceae</taxon>
        <taxon>Aquimarina</taxon>
    </lineage>
</organism>
<dbReference type="Pfam" id="PF12833">
    <property type="entry name" value="HTH_18"/>
    <property type="match status" value="1"/>
</dbReference>
<dbReference type="RefSeq" id="WP_140595473.1">
    <property type="nucleotide sequence ID" value="NZ_VFWZ01000007.1"/>
</dbReference>
<keyword evidence="2" id="KW-0238">DNA-binding</keyword>
<dbReference type="SMART" id="SM00342">
    <property type="entry name" value="HTH_ARAC"/>
    <property type="match status" value="1"/>
</dbReference>
<dbReference type="InterPro" id="IPR037923">
    <property type="entry name" value="HTH-like"/>
</dbReference>
<gene>
    <name evidence="5" type="ORF">FHK87_19430</name>
</gene>
<evidence type="ECO:0000313" key="5">
    <source>
        <dbReference type="EMBL" id="TPN83395.1"/>
    </source>
</evidence>
<dbReference type="EMBL" id="VFWZ01000007">
    <property type="protein sequence ID" value="TPN83395.1"/>
    <property type="molecule type" value="Genomic_DNA"/>
</dbReference>
<evidence type="ECO:0000256" key="1">
    <source>
        <dbReference type="ARBA" id="ARBA00023015"/>
    </source>
</evidence>
<sequence>MQKQQIENIPFNKVKRQPFLFDICSIQELYDRFHDSEVNLFKPHRIQFNGLTIFCKGTSKHMIDFEEKTIDPGTILPSLKGQVHAFQKELNVKGIVISFDESFIVQGLSESNMFHFLQLYHTPHLHIGEENLTKLKPYLDKLIKLQESSNPNLKPELIQSIFISLILEIKRNSIYQHKTFQSQRYKDFMKFQDLISSHHTETHDAHDYAKMLHVSYKHLNELCKEMVNKTAKVFIDSWLILEIKRKLTEDIFTSQEIAYALGFSDPSNFVRFFKKHEKMTPTLFLKNLKKNSG</sequence>
<dbReference type="SUPFAM" id="SSF51215">
    <property type="entry name" value="Regulatory protein AraC"/>
    <property type="match status" value="1"/>
</dbReference>
<dbReference type="InterPro" id="IPR018060">
    <property type="entry name" value="HTH_AraC"/>
</dbReference>
<evidence type="ECO:0000256" key="2">
    <source>
        <dbReference type="ARBA" id="ARBA00023125"/>
    </source>
</evidence>
<dbReference type="GO" id="GO:0003700">
    <property type="term" value="F:DNA-binding transcription factor activity"/>
    <property type="evidence" value="ECO:0007669"/>
    <property type="project" value="InterPro"/>
</dbReference>
<dbReference type="GO" id="GO:0043565">
    <property type="term" value="F:sequence-specific DNA binding"/>
    <property type="evidence" value="ECO:0007669"/>
    <property type="project" value="InterPro"/>
</dbReference>
<protein>
    <submittedName>
        <fullName evidence="5">Helix-turn-helix domain-containing protein</fullName>
    </submittedName>
</protein>